<evidence type="ECO:0000313" key="2">
    <source>
        <dbReference type="EMBL" id="GIY75558.1"/>
    </source>
</evidence>
<name>A0AAV4W1K4_9ARAC</name>
<accession>A0AAV4W1K4</accession>
<evidence type="ECO:0000313" key="3">
    <source>
        <dbReference type="Proteomes" id="UP001054837"/>
    </source>
</evidence>
<evidence type="ECO:0000256" key="1">
    <source>
        <dbReference type="SAM" id="MobiDB-lite"/>
    </source>
</evidence>
<protein>
    <submittedName>
        <fullName evidence="2">Uncharacterized protein</fullName>
    </submittedName>
</protein>
<proteinExistence type="predicted"/>
<dbReference type="EMBL" id="BPLQ01013878">
    <property type="protein sequence ID" value="GIY75558.1"/>
    <property type="molecule type" value="Genomic_DNA"/>
</dbReference>
<gene>
    <name evidence="2" type="ORF">CDAR_175141</name>
</gene>
<comment type="caution">
    <text evidence="2">The sequence shown here is derived from an EMBL/GenBank/DDBJ whole genome shotgun (WGS) entry which is preliminary data.</text>
</comment>
<organism evidence="2 3">
    <name type="scientific">Caerostris darwini</name>
    <dbReference type="NCBI Taxonomy" id="1538125"/>
    <lineage>
        <taxon>Eukaryota</taxon>
        <taxon>Metazoa</taxon>
        <taxon>Ecdysozoa</taxon>
        <taxon>Arthropoda</taxon>
        <taxon>Chelicerata</taxon>
        <taxon>Arachnida</taxon>
        <taxon>Araneae</taxon>
        <taxon>Araneomorphae</taxon>
        <taxon>Entelegynae</taxon>
        <taxon>Araneoidea</taxon>
        <taxon>Araneidae</taxon>
        <taxon>Caerostris</taxon>
    </lineage>
</organism>
<feature type="region of interest" description="Disordered" evidence="1">
    <location>
        <begin position="52"/>
        <end position="76"/>
    </location>
</feature>
<keyword evidence="3" id="KW-1185">Reference proteome</keyword>
<dbReference type="Proteomes" id="UP001054837">
    <property type="component" value="Unassembled WGS sequence"/>
</dbReference>
<dbReference type="AlphaFoldDB" id="A0AAV4W1K4"/>
<reference evidence="2 3" key="1">
    <citation type="submission" date="2021-06" db="EMBL/GenBank/DDBJ databases">
        <title>Caerostris darwini draft genome.</title>
        <authorList>
            <person name="Kono N."/>
            <person name="Arakawa K."/>
        </authorList>
    </citation>
    <scope>NUCLEOTIDE SEQUENCE [LARGE SCALE GENOMIC DNA]</scope>
</reference>
<sequence length="94" mass="10353">MKGKPCEGCRVNHSEIKTKGWTCCLTLGQLKPLAGSGTNEKHLLGTINHLARKGNENPTKGVPTEINRGRSSQRMDPFPLEIHVEASQSSLFFH</sequence>